<evidence type="ECO:0000313" key="3">
    <source>
        <dbReference type="EMBL" id="MCD5316896.1"/>
    </source>
</evidence>
<evidence type="ECO:0000259" key="2">
    <source>
        <dbReference type="Pfam" id="PF01935"/>
    </source>
</evidence>
<dbReference type="Gene3D" id="3.40.50.300">
    <property type="entry name" value="P-loop containing nucleotide triphosphate hydrolases"/>
    <property type="match status" value="2"/>
</dbReference>
<gene>
    <name evidence="3" type="ORF">LR394_38970</name>
</gene>
<evidence type="ECO:0000313" key="4">
    <source>
        <dbReference type="Proteomes" id="UP001138997"/>
    </source>
</evidence>
<name>A0A9X1NPI1_9ACTN</name>
<feature type="region of interest" description="Disordered" evidence="1">
    <location>
        <begin position="425"/>
        <end position="469"/>
    </location>
</feature>
<feature type="domain" description="Helicase HerA central" evidence="2">
    <location>
        <begin position="271"/>
        <end position="326"/>
    </location>
</feature>
<dbReference type="AlphaFoldDB" id="A0A9X1NPI1"/>
<accession>A0A9X1NPI1</accession>
<sequence>MKRHLRGAPASTLTESLPAPSDPSSAAAPDRREDVTAGGFDDEVLDGDDLAEGEVLVTATCLRVRGTWSASLVVDGFPPEVSMAWLSPLTSWPGVVDVSLHVEPIPTATAMSRIRRRRVRMESTRRLEADKGALEDPLTEAASQDAGELADKVARGVSRLFFTSLVLTVHARSREGLQEDLEDLRAAAAAMLLNTHVLTWRQEQGWVSSLPVGANRSGSRRIMDTDALAAASPLSSADLPGPLPGEPAVAHVGTGGVLMGLNLVSGAVVGLDRWSLDNHNMVVLARSGAGKSYAVKVSILRELYRGTQVSVIDPEREYLELAEQVGGRVIELGAPGVQVNPLTLAAGDPDAYVRRCLFVHTLIDVLLGEVMSPHEKAVLDVAVRLTYARAGITAEPRTWSRGAPSMRDLVTALHDLAEGTDGVASPAAVSFPRAPVGETPGQTQPGAEAGTGAGAPRPAPSPGADRLNTAGAPEAAAALAARLAPWVTGSFSRLFDAPAPGAASPGEGRPVLPAETPFGAPQGAPSRPEEGHLVVWSTRLLAEELRPAGMLLAIDAIWRSVDRGAPAGERAPTTRADAHMAEGHLREGHQGTAHGGTGAPEMVPLDGHEQDARGGTRPRRLVVVDEASLLLSEPAGARFLARLAKTSRKRVAGLTLITPDVLDLLGSDLGQVILANAASVLLLHQSPQAIGDLTRACALSPGEAQFLTTARRGQALLLAEGRVPLEIVASALEHQIAAAPPRDLHEPAHHRT</sequence>
<comment type="caution">
    <text evidence="3">The sequence shown here is derived from an EMBL/GenBank/DDBJ whole genome shotgun (WGS) entry which is preliminary data.</text>
</comment>
<evidence type="ECO:0000256" key="1">
    <source>
        <dbReference type="SAM" id="MobiDB-lite"/>
    </source>
</evidence>
<dbReference type="RefSeq" id="WP_231449748.1">
    <property type="nucleotide sequence ID" value="NZ_JAJOMB010000036.1"/>
</dbReference>
<dbReference type="Proteomes" id="UP001138997">
    <property type="component" value="Unassembled WGS sequence"/>
</dbReference>
<dbReference type="Pfam" id="PF01935">
    <property type="entry name" value="DUF87"/>
    <property type="match status" value="1"/>
</dbReference>
<dbReference type="PANTHER" id="PTHR30121:SF6">
    <property type="entry name" value="SLR6007 PROTEIN"/>
    <property type="match status" value="1"/>
</dbReference>
<dbReference type="PANTHER" id="PTHR30121">
    <property type="entry name" value="UNCHARACTERIZED PROTEIN YJGR-RELATED"/>
    <property type="match status" value="1"/>
</dbReference>
<feature type="compositionally biased region" description="Low complexity" evidence="1">
    <location>
        <begin position="445"/>
        <end position="456"/>
    </location>
</feature>
<reference evidence="3" key="1">
    <citation type="submission" date="2021-11" db="EMBL/GenBank/DDBJ databases">
        <title>Streptomyces corallinus and Kineosporia corallina sp. nov., two new coral-derived marine actinobacteria.</title>
        <authorList>
            <person name="Buangrab K."/>
            <person name="Sutthacheep M."/>
            <person name="Yeemin T."/>
            <person name="Harunari E."/>
            <person name="Igarashi Y."/>
            <person name="Sripreechasak P."/>
            <person name="Kanchanasin P."/>
            <person name="Tanasupawat S."/>
            <person name="Phongsopitanun W."/>
        </authorList>
    </citation>
    <scope>NUCLEOTIDE SEQUENCE</scope>
    <source>
        <strain evidence="3">JCM 31032</strain>
    </source>
</reference>
<feature type="region of interest" description="Disordered" evidence="1">
    <location>
        <begin position="498"/>
        <end position="529"/>
    </location>
</feature>
<feature type="region of interest" description="Disordered" evidence="1">
    <location>
        <begin position="1"/>
        <end position="43"/>
    </location>
</feature>
<protein>
    <submittedName>
        <fullName evidence="3">DUF87 domain-containing protein</fullName>
    </submittedName>
</protein>
<dbReference type="InterPro" id="IPR027417">
    <property type="entry name" value="P-loop_NTPase"/>
</dbReference>
<feature type="compositionally biased region" description="Low complexity" evidence="1">
    <location>
        <begin position="16"/>
        <end position="28"/>
    </location>
</feature>
<dbReference type="InterPro" id="IPR002789">
    <property type="entry name" value="HerA_central"/>
</dbReference>
<dbReference type="InterPro" id="IPR051162">
    <property type="entry name" value="T4SS_component"/>
</dbReference>
<proteinExistence type="predicted"/>
<dbReference type="EMBL" id="JAJOMB010000036">
    <property type="protein sequence ID" value="MCD5316896.1"/>
    <property type="molecule type" value="Genomic_DNA"/>
</dbReference>
<keyword evidence="4" id="KW-1185">Reference proteome</keyword>
<dbReference type="SUPFAM" id="SSF52540">
    <property type="entry name" value="P-loop containing nucleoside triphosphate hydrolases"/>
    <property type="match status" value="1"/>
</dbReference>
<organism evidence="3 4">
    <name type="scientific">Kineosporia babensis</name>
    <dbReference type="NCBI Taxonomy" id="499548"/>
    <lineage>
        <taxon>Bacteria</taxon>
        <taxon>Bacillati</taxon>
        <taxon>Actinomycetota</taxon>
        <taxon>Actinomycetes</taxon>
        <taxon>Kineosporiales</taxon>
        <taxon>Kineosporiaceae</taxon>
        <taxon>Kineosporia</taxon>
    </lineage>
</organism>
<feature type="compositionally biased region" description="Low complexity" evidence="1">
    <location>
        <begin position="498"/>
        <end position="510"/>
    </location>
</feature>